<feature type="domain" description="Glutamine amidotransferase type-2" evidence="9">
    <location>
        <begin position="2"/>
        <end position="217"/>
    </location>
</feature>
<evidence type="ECO:0000256" key="2">
    <source>
        <dbReference type="ARBA" id="ARBA00012916"/>
    </source>
</evidence>
<dbReference type="HAMAP" id="MF_00164">
    <property type="entry name" value="GlmS"/>
    <property type="match status" value="1"/>
</dbReference>
<evidence type="ECO:0000256" key="6">
    <source>
        <dbReference type="ARBA" id="ARBA00022737"/>
    </source>
</evidence>
<reference evidence="11 12" key="1">
    <citation type="journal article" date="2018" name="bioRxiv">
        <title>Evidence of independent acquisition and adaption of ultra-small bacteria to human hosts across the highly diverse yet reduced genomes of the phylum Saccharibacteria.</title>
        <authorList>
            <person name="McLean J.S."/>
            <person name="Bor B."/>
            <person name="To T.T."/>
            <person name="Liu Q."/>
            <person name="Kearns K.A."/>
            <person name="Solden L.M."/>
            <person name="Wrighton K.C."/>
            <person name="He X."/>
            <person name="Shi W."/>
        </authorList>
    </citation>
    <scope>NUCLEOTIDE SEQUENCE [LARGE SCALE GENOMIC DNA]</scope>
    <source>
        <strain evidence="11 12">TM7_KMM_G3_1_HOT_351</strain>
    </source>
</reference>
<keyword evidence="4 8" id="KW-0032">Aminotransferase</keyword>
<keyword evidence="8" id="KW-0963">Cytoplasm</keyword>
<comment type="function">
    <text evidence="8">Catalyzes the first step in hexosamine metabolism, converting fructose-6P into glucosamine-6P using glutamine as a nitrogen source.</text>
</comment>
<keyword evidence="5 8" id="KW-0808">Transferase</keyword>
<evidence type="ECO:0000256" key="1">
    <source>
        <dbReference type="ARBA" id="ARBA00001031"/>
    </source>
</evidence>
<keyword evidence="12" id="KW-1185">Reference proteome</keyword>
<organism evidence="11 12">
    <name type="scientific">Candidatus Nanosyncoccus nanoralicus</name>
    <dbReference type="NCBI Taxonomy" id="2171996"/>
    <lineage>
        <taxon>Bacteria</taxon>
        <taxon>Candidatus Saccharimonadota</taxon>
        <taxon>Candidatus Nanosyncoccalia</taxon>
        <taxon>Candidatus Nanosyncoccales</taxon>
        <taxon>Candidatus Nanosyncoccaceae</taxon>
        <taxon>Candidatus Nanosyncoccus</taxon>
    </lineage>
</organism>
<dbReference type="Gene3D" id="3.60.20.10">
    <property type="entry name" value="Glutamine Phosphoribosylpyrophosphate, subunit 1, domain 1"/>
    <property type="match status" value="1"/>
</dbReference>
<evidence type="ECO:0000256" key="7">
    <source>
        <dbReference type="ARBA" id="ARBA00022962"/>
    </source>
</evidence>
<dbReference type="EC" id="2.6.1.16" evidence="2 8"/>
<dbReference type="CDD" id="cd00714">
    <property type="entry name" value="GFAT"/>
    <property type="match status" value="1"/>
</dbReference>
<dbReference type="CDD" id="cd05008">
    <property type="entry name" value="SIS_GlmS_GlmD_1"/>
    <property type="match status" value="1"/>
</dbReference>
<dbReference type="InterPro" id="IPR005855">
    <property type="entry name" value="GFAT"/>
</dbReference>
<keyword evidence="6" id="KW-0677">Repeat</keyword>
<comment type="caution">
    <text evidence="11">The sequence shown here is derived from an EMBL/GenBank/DDBJ whole genome shotgun (WGS) entry which is preliminary data.</text>
</comment>
<evidence type="ECO:0000256" key="3">
    <source>
        <dbReference type="ARBA" id="ARBA00016090"/>
    </source>
</evidence>
<dbReference type="InterPro" id="IPR046348">
    <property type="entry name" value="SIS_dom_sf"/>
</dbReference>
<name>A0ABY0FM83_9BACT</name>
<dbReference type="PANTHER" id="PTHR10937">
    <property type="entry name" value="GLUCOSAMINE--FRUCTOSE-6-PHOSPHATE AMINOTRANSFERASE, ISOMERIZING"/>
    <property type="match status" value="1"/>
</dbReference>
<proteinExistence type="inferred from homology"/>
<evidence type="ECO:0000256" key="8">
    <source>
        <dbReference type="HAMAP-Rule" id="MF_00164"/>
    </source>
</evidence>
<dbReference type="PROSITE" id="PS51278">
    <property type="entry name" value="GATASE_TYPE_2"/>
    <property type="match status" value="1"/>
</dbReference>
<reference evidence="11 12" key="2">
    <citation type="journal article" date="2020" name="Cell Rep.">
        <title>Acquisition and Adaptation of Ultra-small Parasitic Reduced Genome Bacteria to Mammalian Hosts.</title>
        <authorList>
            <person name="McLean J.S."/>
            <person name="Bor B."/>
            <person name="Kerns K.A."/>
            <person name="Liu Q."/>
            <person name="To T.T."/>
            <person name="Solden L."/>
            <person name="Hendrickson E.L."/>
            <person name="Wrighton K."/>
            <person name="Shi W."/>
            <person name="He X."/>
        </authorList>
    </citation>
    <scope>NUCLEOTIDE SEQUENCE [LARGE SCALE GENOMIC DNA]</scope>
    <source>
        <strain evidence="11 12">TM7_KMM_G3_1_HOT_351</strain>
    </source>
</reference>
<evidence type="ECO:0000256" key="4">
    <source>
        <dbReference type="ARBA" id="ARBA00022576"/>
    </source>
</evidence>
<dbReference type="PANTHER" id="PTHR10937:SF0">
    <property type="entry name" value="GLUTAMINE--FRUCTOSE-6-PHOSPHATE TRANSAMINASE (ISOMERIZING)"/>
    <property type="match status" value="1"/>
</dbReference>
<dbReference type="Proteomes" id="UP001191004">
    <property type="component" value="Unassembled WGS sequence"/>
</dbReference>
<dbReference type="Gene3D" id="3.40.50.10490">
    <property type="entry name" value="Glucose-6-phosphate isomerase like protein, domain 1"/>
    <property type="match status" value="2"/>
</dbReference>
<gene>
    <name evidence="8 11" type="primary">glmS</name>
    <name evidence="11" type="ORF">G3KMM_00016</name>
</gene>
<evidence type="ECO:0000313" key="11">
    <source>
        <dbReference type="EMBL" id="RYC73976.1"/>
    </source>
</evidence>
<dbReference type="InterPro" id="IPR001347">
    <property type="entry name" value="SIS_dom"/>
</dbReference>
<evidence type="ECO:0000259" key="10">
    <source>
        <dbReference type="PROSITE" id="PS51464"/>
    </source>
</evidence>
<feature type="active site" description="Nucleophile; for GATase activity" evidence="8">
    <location>
        <position position="2"/>
    </location>
</feature>
<dbReference type="SUPFAM" id="SSF53697">
    <property type="entry name" value="SIS domain"/>
    <property type="match status" value="1"/>
</dbReference>
<comment type="catalytic activity">
    <reaction evidence="1 8">
        <text>D-fructose 6-phosphate + L-glutamine = D-glucosamine 6-phosphate + L-glutamate</text>
        <dbReference type="Rhea" id="RHEA:13237"/>
        <dbReference type="ChEBI" id="CHEBI:29985"/>
        <dbReference type="ChEBI" id="CHEBI:58359"/>
        <dbReference type="ChEBI" id="CHEBI:58725"/>
        <dbReference type="ChEBI" id="CHEBI:61527"/>
        <dbReference type="EC" id="2.6.1.16"/>
    </reaction>
</comment>
<dbReference type="CDD" id="cd05009">
    <property type="entry name" value="SIS_GlmS_GlmD_2"/>
    <property type="match status" value="1"/>
</dbReference>
<evidence type="ECO:0000313" key="12">
    <source>
        <dbReference type="Proteomes" id="UP001191004"/>
    </source>
</evidence>
<dbReference type="InterPro" id="IPR017932">
    <property type="entry name" value="GATase_2_dom"/>
</dbReference>
<protein>
    <recommendedName>
        <fullName evidence="3 8">Glutamine--fructose-6-phosphate aminotransferase [isomerizing]</fullName>
        <ecNumber evidence="2 8">2.6.1.16</ecNumber>
    </recommendedName>
    <alternativeName>
        <fullName evidence="8">D-fructose-6-phosphate amidotransferase</fullName>
    </alternativeName>
    <alternativeName>
        <fullName evidence="8">GFAT</fullName>
    </alternativeName>
    <alternativeName>
        <fullName evidence="8">Glucosamine-6-phosphate synthase</fullName>
    </alternativeName>
    <alternativeName>
        <fullName evidence="8">Hexosephosphate aminotransferase</fullName>
    </alternativeName>
    <alternativeName>
        <fullName evidence="8">L-glutamine--D-fructose-6-phosphate amidotransferase</fullName>
    </alternativeName>
</protein>
<dbReference type="PROSITE" id="PS51464">
    <property type="entry name" value="SIS"/>
    <property type="match status" value="2"/>
</dbReference>
<comment type="subunit">
    <text evidence="8">Homodimer.</text>
</comment>
<dbReference type="RefSeq" id="WP_129603770.1">
    <property type="nucleotide sequence ID" value="NZ_PRLL01000001.1"/>
</dbReference>
<evidence type="ECO:0000256" key="5">
    <source>
        <dbReference type="ARBA" id="ARBA00022679"/>
    </source>
</evidence>
<evidence type="ECO:0000259" key="9">
    <source>
        <dbReference type="PROSITE" id="PS51278"/>
    </source>
</evidence>
<dbReference type="Pfam" id="PF13522">
    <property type="entry name" value="GATase_6"/>
    <property type="match status" value="1"/>
</dbReference>
<sequence length="607" mass="66319">MCGIVGYVGEKDAQEFLLQGLKRLEYRGYDSAGIATLNQEKQPTLLRAVGKIKNLEEKIKNHRTSDHLGIGHTRWATHGNPTENNAHPHQAGSIFLVHNGIIENYQDLKKQLTSHKFQSDTDTEVLAALIDSFYQAGSISLEDAVTQALKLVKGTFGIAVLSVLDPKHLVVARSGSPLVIGVGDQETLIASDASALVGHTKKAIYLNDGEIALVSKDHIEVKTLDLQPVSAQVEEILTDLSAIQKGGYDHFLLKEIMEQPTSLKETLRGRINQSEHFVHLGGPGLTPKELKSIHHLIMVGCGTAYYAAQTAAYLLEQFLPDVTIEPVIASEYRYRQAYIPDHSVALIISQSGETADTLACLREIKGQGIKTIGIVNAIGSTIAREVDGGTYVHAGPEISVASTKAFTSQVTALLMFGLTIAEVKGVNSRLLAPIIEEIAQLPDEIARILQSVNPLMSNLAHQYKDYQHAIYLGRDVNYPIALEGALKLKEISYIDANAYPTGELKHGPIALIDDRFFEVVILQSGFLFQKSLSGIQEVLARGGHVVVFTDTDFDLPVESVIKIDTNFTILTPILFNLLNQLFAYHMAVAKGNNVDQPRNLAKSVTVE</sequence>
<feature type="domain" description="SIS" evidence="10">
    <location>
        <begin position="459"/>
        <end position="597"/>
    </location>
</feature>
<dbReference type="GO" id="GO:0004360">
    <property type="term" value="F:glutamine-fructose-6-phosphate transaminase (isomerizing) activity"/>
    <property type="evidence" value="ECO:0007669"/>
    <property type="project" value="UniProtKB-EC"/>
</dbReference>
<feature type="domain" description="SIS" evidence="10">
    <location>
        <begin position="286"/>
        <end position="426"/>
    </location>
</feature>
<dbReference type="InterPro" id="IPR035466">
    <property type="entry name" value="GlmS/AgaS_SIS"/>
</dbReference>
<accession>A0ABY0FM83</accession>
<dbReference type="Pfam" id="PF01380">
    <property type="entry name" value="SIS"/>
    <property type="match status" value="2"/>
</dbReference>
<dbReference type="InterPro" id="IPR029055">
    <property type="entry name" value="Ntn_hydrolases_N"/>
</dbReference>
<dbReference type="NCBIfam" id="TIGR01135">
    <property type="entry name" value="glmS"/>
    <property type="match status" value="1"/>
</dbReference>
<comment type="subcellular location">
    <subcellularLocation>
        <location evidence="8">Cytoplasm</location>
    </subcellularLocation>
</comment>
<feature type="initiator methionine" description="Removed" evidence="8">
    <location>
        <position position="1"/>
    </location>
</feature>
<dbReference type="SUPFAM" id="SSF56235">
    <property type="entry name" value="N-terminal nucleophile aminohydrolases (Ntn hydrolases)"/>
    <property type="match status" value="1"/>
</dbReference>
<dbReference type="InterPro" id="IPR035490">
    <property type="entry name" value="GlmS/FrlB_SIS"/>
</dbReference>
<keyword evidence="7" id="KW-0315">Glutamine amidotransferase</keyword>
<dbReference type="EMBL" id="PRLL01000001">
    <property type="protein sequence ID" value="RYC73976.1"/>
    <property type="molecule type" value="Genomic_DNA"/>
</dbReference>
<dbReference type="NCBIfam" id="NF001484">
    <property type="entry name" value="PRK00331.1"/>
    <property type="match status" value="1"/>
</dbReference>
<dbReference type="InterPro" id="IPR047084">
    <property type="entry name" value="GFAT_N"/>
</dbReference>
<feature type="active site" description="For Fru-6P isomerization activity" evidence="8">
    <location>
        <position position="602"/>
    </location>
</feature>